<protein>
    <submittedName>
        <fullName evidence="1">Uncharacterized protein</fullName>
    </submittedName>
</protein>
<evidence type="ECO:0000313" key="1">
    <source>
        <dbReference type="EMBL" id="KAH7529342.1"/>
    </source>
</evidence>
<sequence length="133" mass="15236">MLDHPEKWKGYDMFGNVVLSCAIGYLPSLLKFIDLSGYQFPSFPFNSGPKQFAILNMPLLSYASSWERIQVPNHDGLPLDRFKSLAEIDVSVGRLSRMLTWNFNSAATSISDIVTYRITVRLYFNLLWCFIIS</sequence>
<organism evidence="1 2">
    <name type="scientific">Ziziphus jujuba var. spinosa</name>
    <dbReference type="NCBI Taxonomy" id="714518"/>
    <lineage>
        <taxon>Eukaryota</taxon>
        <taxon>Viridiplantae</taxon>
        <taxon>Streptophyta</taxon>
        <taxon>Embryophyta</taxon>
        <taxon>Tracheophyta</taxon>
        <taxon>Spermatophyta</taxon>
        <taxon>Magnoliopsida</taxon>
        <taxon>eudicotyledons</taxon>
        <taxon>Gunneridae</taxon>
        <taxon>Pentapetalae</taxon>
        <taxon>rosids</taxon>
        <taxon>fabids</taxon>
        <taxon>Rosales</taxon>
        <taxon>Rhamnaceae</taxon>
        <taxon>Paliureae</taxon>
        <taxon>Ziziphus</taxon>
    </lineage>
</organism>
<accession>A0A978VG53</accession>
<reference evidence="1" key="1">
    <citation type="journal article" date="2021" name="Front. Plant Sci.">
        <title>Chromosome-Scale Genome Assembly for Chinese Sour Jujube and Insights Into Its Genome Evolution and Domestication Signature.</title>
        <authorList>
            <person name="Shen L.-Y."/>
            <person name="Luo H."/>
            <person name="Wang X.-L."/>
            <person name="Wang X.-M."/>
            <person name="Qiu X.-J."/>
            <person name="Liu H."/>
            <person name="Zhou S.-S."/>
            <person name="Jia K.-H."/>
            <person name="Nie S."/>
            <person name="Bao Y.-T."/>
            <person name="Zhang R.-G."/>
            <person name="Yun Q.-Z."/>
            <person name="Chai Y.-H."/>
            <person name="Lu J.-Y."/>
            <person name="Li Y."/>
            <person name="Zhao S.-W."/>
            <person name="Mao J.-F."/>
            <person name="Jia S.-G."/>
            <person name="Mao Y.-M."/>
        </authorList>
    </citation>
    <scope>NUCLEOTIDE SEQUENCE</scope>
    <source>
        <strain evidence="1">AT0</strain>
        <tissue evidence="1">Leaf</tissue>
    </source>
</reference>
<dbReference type="Proteomes" id="UP000813462">
    <property type="component" value="Unassembled WGS sequence"/>
</dbReference>
<evidence type="ECO:0000313" key="2">
    <source>
        <dbReference type="Proteomes" id="UP000813462"/>
    </source>
</evidence>
<proteinExistence type="predicted"/>
<comment type="caution">
    <text evidence="1">The sequence shown here is derived from an EMBL/GenBank/DDBJ whole genome shotgun (WGS) entry which is preliminary data.</text>
</comment>
<dbReference type="EMBL" id="JAEACU010000005">
    <property type="protein sequence ID" value="KAH7529342.1"/>
    <property type="molecule type" value="Genomic_DNA"/>
</dbReference>
<gene>
    <name evidence="1" type="ORF">FEM48_Zijuj05G0174200</name>
</gene>
<name>A0A978VG53_ZIZJJ</name>
<dbReference type="AlphaFoldDB" id="A0A978VG53"/>